<dbReference type="AlphaFoldDB" id="E4SET5"/>
<gene>
    <name evidence="2" type="ordered locus">Calkro_0679</name>
</gene>
<sequence>MRLKKIGLFFVFLVLATGLAFGEYYLLTNIANKPQYQLIIVAKQDIPAGAQITLDKLSVARVDIQTPIHAAKTRNQILGKYALYDIKAGEPIIPEHLTNLSVNTLANGMKLTTVRIDPVPYDFLNIGDEIELGCVIQNKTLSWRVRVIQVYDPNFRDIRSVKEQLQQTNAAQQAPALMIGYLAVAGDDSTIKTLKLAERQGILFVIKGK</sequence>
<dbReference type="InterPro" id="IPR006190">
    <property type="entry name" value="SAF_AFP_Neu5Ac"/>
</dbReference>
<proteinExistence type="predicted"/>
<dbReference type="Proteomes" id="UP000006835">
    <property type="component" value="Chromosome"/>
</dbReference>
<dbReference type="CDD" id="cd11614">
    <property type="entry name" value="SAF_CpaB_FlgA_like"/>
    <property type="match status" value="1"/>
</dbReference>
<dbReference type="Gene3D" id="3.90.1210.10">
    <property type="entry name" value="Antifreeze-like/N-acetylneuraminic acid synthase C-terminal domain"/>
    <property type="match status" value="1"/>
</dbReference>
<dbReference type="SUPFAM" id="SSF51269">
    <property type="entry name" value="AFP III-like domain"/>
    <property type="match status" value="1"/>
</dbReference>
<reference evidence="2 3" key="2">
    <citation type="journal article" date="2011" name="J. Bacteriol.">
        <title>Complete genome sequences for the anaerobic, extremely thermophilic plant biomass-degrading bacteria Caldicellulosiruptor hydrothermalis, Caldicellulosiruptor kristjanssonii, Caldicellulosiruptor kronotskyensis, Caldicellulosiruptor owensenis, and Caldicellulosiruptor lactoaceticus.</title>
        <authorList>
            <person name="Blumer-Schuette S.E."/>
            <person name="Ozdemir I."/>
            <person name="Mistry D."/>
            <person name="Lucas S."/>
            <person name="Lapidus A."/>
            <person name="Cheng J.F."/>
            <person name="Goodwin L.A."/>
            <person name="Pitluck S."/>
            <person name="Land M.L."/>
            <person name="Hauser L.J."/>
            <person name="Woyke T."/>
            <person name="Mikhailova N."/>
            <person name="Pati A."/>
            <person name="Kyrpides N.C."/>
            <person name="Ivanova N."/>
            <person name="Detter J.C."/>
            <person name="Walston-Davenport K."/>
            <person name="Han S."/>
            <person name="Adams M.W."/>
            <person name="Kelly R.M."/>
        </authorList>
    </citation>
    <scope>NUCLEOTIDE SEQUENCE [LARGE SCALE GENOMIC DNA]</scope>
    <source>
        <strain evidence="3">DSM 18902 / VKM B-2412 / 2002</strain>
    </source>
</reference>
<evidence type="ECO:0000259" key="1">
    <source>
        <dbReference type="PROSITE" id="PS50844"/>
    </source>
</evidence>
<accession>E4SET5</accession>
<evidence type="ECO:0000313" key="2">
    <source>
        <dbReference type="EMBL" id="ADQ45572.1"/>
    </source>
</evidence>
<dbReference type="RefSeq" id="WP_013429721.1">
    <property type="nucleotide sequence ID" value="NC_014720.1"/>
</dbReference>
<dbReference type="SMART" id="SM00858">
    <property type="entry name" value="SAF"/>
    <property type="match status" value="1"/>
</dbReference>
<dbReference type="PATRIC" id="fig|632348.3.peg.723"/>
<dbReference type="HOGENOM" id="CLU_1318948_0_0_9"/>
<evidence type="ECO:0000313" key="3">
    <source>
        <dbReference type="Proteomes" id="UP000006835"/>
    </source>
</evidence>
<dbReference type="EMBL" id="CP002330">
    <property type="protein sequence ID" value="ADQ45572.1"/>
    <property type="molecule type" value="Genomic_DNA"/>
</dbReference>
<dbReference type="InterPro" id="IPR013974">
    <property type="entry name" value="SAF"/>
</dbReference>
<dbReference type="OrthoDB" id="1716884at2"/>
<dbReference type="Pfam" id="PF08666">
    <property type="entry name" value="SAF"/>
    <property type="match status" value="1"/>
</dbReference>
<organism evidence="2 3">
    <name type="scientific">Caldicellulosiruptor kronotskyensis (strain DSM 18902 / VKM B-2412 / 2002)</name>
    <dbReference type="NCBI Taxonomy" id="632348"/>
    <lineage>
        <taxon>Bacteria</taxon>
        <taxon>Bacillati</taxon>
        <taxon>Bacillota</taxon>
        <taxon>Bacillota incertae sedis</taxon>
        <taxon>Caldicellulosiruptorales</taxon>
        <taxon>Caldicellulosiruptoraceae</taxon>
        <taxon>Caldicellulosiruptor</taxon>
    </lineage>
</organism>
<name>E4SET5_CALK2</name>
<protein>
    <submittedName>
        <fullName evidence="2">SAF domain protein</fullName>
    </submittedName>
</protein>
<dbReference type="InterPro" id="IPR036732">
    <property type="entry name" value="AFP_Neu5c_C_sf"/>
</dbReference>
<dbReference type="KEGG" id="ckn:Calkro_0679"/>
<dbReference type="PROSITE" id="PS50844">
    <property type="entry name" value="AFP_LIKE"/>
    <property type="match status" value="1"/>
</dbReference>
<reference key="1">
    <citation type="submission" date="2010-11" db="EMBL/GenBank/DDBJ databases">
        <title>Complete sequence of Caldicellulosiruptor kronotskyensis 2002.</title>
        <authorList>
            <consortium name="US DOE Joint Genome Institute"/>
            <person name="Lucas S."/>
            <person name="Copeland A."/>
            <person name="Lapidus A."/>
            <person name="Cheng J.-F."/>
            <person name="Bruce D."/>
            <person name="Goodwin L."/>
            <person name="Pitluck S."/>
            <person name="Davenport K."/>
            <person name="Detter J.C."/>
            <person name="Han C."/>
            <person name="Tapia R."/>
            <person name="Land M."/>
            <person name="Hauser L."/>
            <person name="Jeffries C."/>
            <person name="Kyrpides N."/>
            <person name="Ivanova N."/>
            <person name="Mikhailova N."/>
            <person name="Blumer-Schuette S.E."/>
            <person name="Kelly R.M."/>
            <person name="Woyke T."/>
        </authorList>
    </citation>
    <scope>NUCLEOTIDE SEQUENCE</scope>
    <source>
        <strain>2002</strain>
    </source>
</reference>
<feature type="domain" description="AFP-like" evidence="1">
    <location>
        <begin position="39"/>
        <end position="100"/>
    </location>
</feature>
<keyword evidence="3" id="KW-1185">Reference proteome</keyword>